<dbReference type="AlphaFoldDB" id="A0A5R9Q9Y2"/>
<protein>
    <submittedName>
        <fullName evidence="11">Endonuclease</fullName>
    </submittedName>
</protein>
<keyword evidence="7" id="KW-0456">Lyase</keyword>
<keyword evidence="3" id="KW-0227">DNA damage</keyword>
<keyword evidence="9" id="KW-0326">Glycosidase</keyword>
<dbReference type="SMART" id="SM00898">
    <property type="entry name" value="Fapy_DNA_glyco"/>
    <property type="match status" value="1"/>
</dbReference>
<keyword evidence="8" id="KW-0511">Multifunctional enzyme</keyword>
<keyword evidence="5" id="KW-0238">DNA-binding</keyword>
<dbReference type="InterPro" id="IPR012319">
    <property type="entry name" value="FPG_cat"/>
</dbReference>
<evidence type="ECO:0000256" key="1">
    <source>
        <dbReference type="ARBA" id="ARBA00001668"/>
    </source>
</evidence>
<dbReference type="SUPFAM" id="SSF81624">
    <property type="entry name" value="N-terminal domain of MutM-like DNA repair proteins"/>
    <property type="match status" value="1"/>
</dbReference>
<evidence type="ECO:0000256" key="6">
    <source>
        <dbReference type="ARBA" id="ARBA00023204"/>
    </source>
</evidence>
<dbReference type="Gene3D" id="3.20.190.10">
    <property type="entry name" value="MutM-like, N-terminal"/>
    <property type="match status" value="1"/>
</dbReference>
<evidence type="ECO:0000256" key="3">
    <source>
        <dbReference type="ARBA" id="ARBA00022763"/>
    </source>
</evidence>
<keyword evidence="11" id="KW-0255">Endonuclease</keyword>
<evidence type="ECO:0000256" key="9">
    <source>
        <dbReference type="ARBA" id="ARBA00023295"/>
    </source>
</evidence>
<dbReference type="Gene3D" id="1.10.8.50">
    <property type="match status" value="1"/>
</dbReference>
<dbReference type="GO" id="GO:0008270">
    <property type="term" value="F:zinc ion binding"/>
    <property type="evidence" value="ECO:0007669"/>
    <property type="project" value="InterPro"/>
</dbReference>
<dbReference type="Pfam" id="PF01149">
    <property type="entry name" value="Fapy_DNA_glyco"/>
    <property type="match status" value="1"/>
</dbReference>
<dbReference type="Proteomes" id="UP000306753">
    <property type="component" value="Unassembled WGS sequence"/>
</dbReference>
<keyword evidence="12" id="KW-1185">Reference proteome</keyword>
<dbReference type="RefSeq" id="WP_138412782.1">
    <property type="nucleotide sequence ID" value="NZ_QLAF01000003.1"/>
</dbReference>
<dbReference type="SUPFAM" id="SSF46946">
    <property type="entry name" value="S13-like H2TH domain"/>
    <property type="match status" value="1"/>
</dbReference>
<dbReference type="GO" id="GO:0006284">
    <property type="term" value="P:base-excision repair"/>
    <property type="evidence" value="ECO:0007669"/>
    <property type="project" value="InterPro"/>
</dbReference>
<reference evidence="11 12" key="1">
    <citation type="journal article" date="2017" name="Eur. J. Clin. Microbiol. Infect. Dis.">
        <title>Uncommonly isolated clinical Pseudomonas: identification and phylogenetic assignation.</title>
        <authorList>
            <person name="Mulet M."/>
            <person name="Gomila M."/>
            <person name="Ramirez A."/>
            <person name="Cardew S."/>
            <person name="Moore E.R."/>
            <person name="Lalucat J."/>
            <person name="Garcia-Valdes E."/>
        </authorList>
    </citation>
    <scope>NUCLEOTIDE SEQUENCE [LARGE SCALE GENOMIC DNA]</scope>
    <source>
        <strain evidence="11 12">SD129</strain>
    </source>
</reference>
<dbReference type="GO" id="GO:0008534">
    <property type="term" value="F:oxidized purine nucleobase lesion DNA N-glycosylase activity"/>
    <property type="evidence" value="ECO:0007669"/>
    <property type="project" value="UniProtKB-EC"/>
</dbReference>
<comment type="caution">
    <text evidence="11">The sequence shown here is derived from an EMBL/GenBank/DDBJ whole genome shotgun (WGS) entry which is preliminary data.</text>
</comment>
<proteinExistence type="inferred from homology"/>
<dbReference type="InterPro" id="IPR035937">
    <property type="entry name" value="FPG_N"/>
</dbReference>
<dbReference type="SMART" id="SM01232">
    <property type="entry name" value="H2TH"/>
    <property type="match status" value="1"/>
</dbReference>
<evidence type="ECO:0000256" key="8">
    <source>
        <dbReference type="ARBA" id="ARBA00023268"/>
    </source>
</evidence>
<dbReference type="InterPro" id="IPR010979">
    <property type="entry name" value="Ribosomal_uS13-like_H2TH"/>
</dbReference>
<dbReference type="InterPro" id="IPR015886">
    <property type="entry name" value="H2TH_FPG"/>
</dbReference>
<evidence type="ECO:0000313" key="11">
    <source>
        <dbReference type="EMBL" id="TLX61622.1"/>
    </source>
</evidence>
<dbReference type="PROSITE" id="PS51068">
    <property type="entry name" value="FPG_CAT"/>
    <property type="match status" value="1"/>
</dbReference>
<comment type="catalytic activity">
    <reaction evidence="1">
        <text>Hydrolysis of DNA containing ring-opened 7-methylguanine residues, releasing 2,6-diamino-4-hydroxy-5-(N-methyl)formamidopyrimidine.</text>
        <dbReference type="EC" id="3.2.2.23"/>
    </reaction>
</comment>
<dbReference type="CDD" id="cd08974">
    <property type="entry name" value="BaFpgNei_N_2"/>
    <property type="match status" value="1"/>
</dbReference>
<organism evidence="11 12">
    <name type="scientific">Stutzerimonas nosocomialis</name>
    <dbReference type="NCBI Taxonomy" id="1056496"/>
    <lineage>
        <taxon>Bacteria</taxon>
        <taxon>Pseudomonadati</taxon>
        <taxon>Pseudomonadota</taxon>
        <taxon>Gammaproteobacteria</taxon>
        <taxon>Pseudomonadales</taxon>
        <taxon>Pseudomonadaceae</taxon>
        <taxon>Stutzerimonas</taxon>
    </lineage>
</organism>
<evidence type="ECO:0000256" key="5">
    <source>
        <dbReference type="ARBA" id="ARBA00023125"/>
    </source>
</evidence>
<dbReference type="GO" id="GO:0003684">
    <property type="term" value="F:damaged DNA binding"/>
    <property type="evidence" value="ECO:0007669"/>
    <property type="project" value="InterPro"/>
</dbReference>
<dbReference type="GO" id="GO:0016829">
    <property type="term" value="F:lyase activity"/>
    <property type="evidence" value="ECO:0007669"/>
    <property type="project" value="UniProtKB-KW"/>
</dbReference>
<keyword evidence="11" id="KW-0540">Nuclease</keyword>
<dbReference type="EMBL" id="QLAG01000039">
    <property type="protein sequence ID" value="TLX61622.1"/>
    <property type="molecule type" value="Genomic_DNA"/>
</dbReference>
<name>A0A5R9Q9Y2_9GAMM</name>
<accession>A0A5R9Q9Y2</accession>
<gene>
    <name evidence="11" type="ORF">DN820_20495</name>
</gene>
<dbReference type="PANTHER" id="PTHR22993:SF9">
    <property type="entry name" value="FORMAMIDOPYRIMIDINE-DNA GLYCOSYLASE"/>
    <property type="match status" value="1"/>
</dbReference>
<evidence type="ECO:0000313" key="12">
    <source>
        <dbReference type="Proteomes" id="UP000306753"/>
    </source>
</evidence>
<comment type="similarity">
    <text evidence="2">Belongs to the FPG family.</text>
</comment>
<dbReference type="GO" id="GO:0003906">
    <property type="term" value="F:DNA-(apurinic or apyrimidinic site) endonuclease activity"/>
    <property type="evidence" value="ECO:0007669"/>
    <property type="project" value="InterPro"/>
</dbReference>
<evidence type="ECO:0000256" key="7">
    <source>
        <dbReference type="ARBA" id="ARBA00023239"/>
    </source>
</evidence>
<feature type="domain" description="Formamidopyrimidine-DNA glycosylase catalytic" evidence="10">
    <location>
        <begin position="2"/>
        <end position="95"/>
    </location>
</feature>
<evidence type="ECO:0000259" key="10">
    <source>
        <dbReference type="PROSITE" id="PS51068"/>
    </source>
</evidence>
<dbReference type="PANTHER" id="PTHR22993">
    <property type="entry name" value="FORMAMIDOPYRIMIDINE-DNA GLYCOSYLASE"/>
    <property type="match status" value="1"/>
</dbReference>
<keyword evidence="6" id="KW-0234">DNA repair</keyword>
<evidence type="ECO:0000256" key="2">
    <source>
        <dbReference type="ARBA" id="ARBA00009409"/>
    </source>
</evidence>
<keyword evidence="4" id="KW-0378">Hydrolase</keyword>
<evidence type="ECO:0000256" key="4">
    <source>
        <dbReference type="ARBA" id="ARBA00022801"/>
    </source>
</evidence>
<sequence length="260" mass="29355">MPEGPSIVILREEAAPFTGQRIERAEGSARLDKQRLVGQKIHALRSWGKHFLIELDDVSLRIHLLLFGSYRINERKESIPRLSLGFANGELNFYGCSVQVIEGLLDDAYDWSADLLSDAWNPRAALKKLRARPNLLACDALLDQTLFAGSGNIIKNEVLFRIRVHPLSTLGALPAAKLRELVAEARQYSFDFLEWKRAGVLKAHWLAHTKKTCPRCRIPFTYAKALGRSKRRSFYCERCQKRYADPDAGPPEAPLEDDAG</sequence>
<dbReference type="Pfam" id="PF06831">
    <property type="entry name" value="H2TH"/>
    <property type="match status" value="1"/>
</dbReference>